<evidence type="ECO:0000313" key="2">
    <source>
        <dbReference type="Proteomes" id="UP001162156"/>
    </source>
</evidence>
<evidence type="ECO:0000313" key="1">
    <source>
        <dbReference type="EMBL" id="KAJ8929870.1"/>
    </source>
</evidence>
<comment type="caution">
    <text evidence="1">The sequence shown here is derived from an EMBL/GenBank/DDBJ whole genome shotgun (WGS) entry which is preliminary data.</text>
</comment>
<dbReference type="AlphaFoldDB" id="A0AAV8WUW2"/>
<name>A0AAV8WUW2_9CUCU</name>
<sequence>MPIGREWFYDANGKFKKAGSKIIPTKLCQTLRLIAENGGDDLYNGTLSTMLLEDIEDVGGIITAKDLEQYE</sequence>
<dbReference type="GO" id="GO:0036374">
    <property type="term" value="F:glutathione hydrolase activity"/>
    <property type="evidence" value="ECO:0007669"/>
    <property type="project" value="InterPro"/>
</dbReference>
<dbReference type="InterPro" id="IPR029055">
    <property type="entry name" value="Ntn_hydrolases_N"/>
</dbReference>
<protein>
    <submittedName>
        <fullName evidence="1">Uncharacterized protein</fullName>
    </submittedName>
</protein>
<dbReference type="Pfam" id="PF01019">
    <property type="entry name" value="G_glu_transpept"/>
    <property type="match status" value="1"/>
</dbReference>
<dbReference type="GO" id="GO:0006751">
    <property type="term" value="P:glutathione catabolic process"/>
    <property type="evidence" value="ECO:0007669"/>
    <property type="project" value="InterPro"/>
</dbReference>
<dbReference type="EMBL" id="JANEYF010004857">
    <property type="protein sequence ID" value="KAJ8929870.1"/>
    <property type="molecule type" value="Genomic_DNA"/>
</dbReference>
<accession>A0AAV8WUW2</accession>
<dbReference type="GO" id="GO:0005886">
    <property type="term" value="C:plasma membrane"/>
    <property type="evidence" value="ECO:0007669"/>
    <property type="project" value="TreeGrafter"/>
</dbReference>
<keyword evidence="2" id="KW-1185">Reference proteome</keyword>
<organism evidence="1 2">
    <name type="scientific">Rhamnusium bicolor</name>
    <dbReference type="NCBI Taxonomy" id="1586634"/>
    <lineage>
        <taxon>Eukaryota</taxon>
        <taxon>Metazoa</taxon>
        <taxon>Ecdysozoa</taxon>
        <taxon>Arthropoda</taxon>
        <taxon>Hexapoda</taxon>
        <taxon>Insecta</taxon>
        <taxon>Pterygota</taxon>
        <taxon>Neoptera</taxon>
        <taxon>Endopterygota</taxon>
        <taxon>Coleoptera</taxon>
        <taxon>Polyphaga</taxon>
        <taxon>Cucujiformia</taxon>
        <taxon>Chrysomeloidea</taxon>
        <taxon>Cerambycidae</taxon>
        <taxon>Lepturinae</taxon>
        <taxon>Rhagiini</taxon>
        <taxon>Rhamnusium</taxon>
    </lineage>
</organism>
<reference evidence="1" key="1">
    <citation type="journal article" date="2023" name="Insect Mol. Biol.">
        <title>Genome sequencing provides insights into the evolution of gene families encoding plant cell wall-degrading enzymes in longhorned beetles.</title>
        <authorList>
            <person name="Shin N.R."/>
            <person name="Okamura Y."/>
            <person name="Kirsch R."/>
            <person name="Pauchet Y."/>
        </authorList>
    </citation>
    <scope>NUCLEOTIDE SEQUENCE</scope>
    <source>
        <strain evidence="1">RBIC_L_NR</strain>
    </source>
</reference>
<gene>
    <name evidence="1" type="ORF">NQ314_017475</name>
</gene>
<dbReference type="PANTHER" id="PTHR11686">
    <property type="entry name" value="GAMMA GLUTAMYL TRANSPEPTIDASE"/>
    <property type="match status" value="1"/>
</dbReference>
<dbReference type="PANTHER" id="PTHR11686:SF9">
    <property type="entry name" value="RE13973P"/>
    <property type="match status" value="1"/>
</dbReference>
<dbReference type="Proteomes" id="UP001162156">
    <property type="component" value="Unassembled WGS sequence"/>
</dbReference>
<dbReference type="InterPro" id="IPR000101">
    <property type="entry name" value="GGT_peptidase"/>
</dbReference>
<proteinExistence type="predicted"/>
<dbReference type="SUPFAM" id="SSF56235">
    <property type="entry name" value="N-terminal nucleophile aminohydrolases (Ntn hydrolases)"/>
    <property type="match status" value="1"/>
</dbReference>